<keyword evidence="1" id="KW-0479">Metal-binding</keyword>
<sequence>MRVMELQNNVKHGHLPFLRKDLHNFFGRIQRENLDSDAMDLLEYCKSAKRVNLSFQFDYTIDAENRLENIFWSPHCFELYQEYGDSTGFDTTYRVNAFDMPFGIFIGIDNHGRTILFGCALLRNETITTFRLLMKIDLAVEDIGQSQLRHVMLDIYRGSCLRSLSPLEEQVNKMFTTFSFKKFQEEFERASQYRVCEENNFVFIVQHYKELHTQKHFVAWSDDTISCSCKLFEFWGILCRHILSMFIHKDCFEIPMRYLPL</sequence>
<name>A0AAW1LI61_SAPOF</name>
<dbReference type="Pfam" id="PF10551">
    <property type="entry name" value="MULE"/>
    <property type="match status" value="1"/>
</dbReference>
<dbReference type="EMBL" id="JBDFQZ010000004">
    <property type="protein sequence ID" value="KAK9733262.1"/>
    <property type="molecule type" value="Genomic_DNA"/>
</dbReference>
<dbReference type="InterPro" id="IPR007527">
    <property type="entry name" value="Znf_SWIM"/>
</dbReference>
<dbReference type="PROSITE" id="PS50966">
    <property type="entry name" value="ZF_SWIM"/>
    <property type="match status" value="1"/>
</dbReference>
<gene>
    <name evidence="6" type="ORF">RND81_04G055400</name>
</gene>
<proteinExistence type="predicted"/>
<dbReference type="InterPro" id="IPR058778">
    <property type="entry name" value="HTH_FAR1-11-like"/>
</dbReference>
<organism evidence="6 7">
    <name type="scientific">Saponaria officinalis</name>
    <name type="common">Common soapwort</name>
    <name type="synonym">Lychnis saponaria</name>
    <dbReference type="NCBI Taxonomy" id="3572"/>
    <lineage>
        <taxon>Eukaryota</taxon>
        <taxon>Viridiplantae</taxon>
        <taxon>Streptophyta</taxon>
        <taxon>Embryophyta</taxon>
        <taxon>Tracheophyta</taxon>
        <taxon>Spermatophyta</taxon>
        <taxon>Magnoliopsida</taxon>
        <taxon>eudicotyledons</taxon>
        <taxon>Gunneridae</taxon>
        <taxon>Pentapetalae</taxon>
        <taxon>Caryophyllales</taxon>
        <taxon>Caryophyllaceae</taxon>
        <taxon>Caryophylleae</taxon>
        <taxon>Saponaria</taxon>
    </lineage>
</organism>
<dbReference type="Pfam" id="PF04434">
    <property type="entry name" value="SWIM"/>
    <property type="match status" value="1"/>
</dbReference>
<dbReference type="InterPro" id="IPR018289">
    <property type="entry name" value="MULE_transposase_dom"/>
</dbReference>
<keyword evidence="2 4" id="KW-0863">Zinc-finger</keyword>
<dbReference type="Pfam" id="PF26175">
    <property type="entry name" value="HTH_FAR1"/>
    <property type="match status" value="1"/>
</dbReference>
<dbReference type="GO" id="GO:0008270">
    <property type="term" value="F:zinc ion binding"/>
    <property type="evidence" value="ECO:0007669"/>
    <property type="project" value="UniProtKB-KW"/>
</dbReference>
<dbReference type="PANTHER" id="PTHR47718:SF9">
    <property type="entry name" value="PROTEIN FAR1-RELATED SEQUENCE"/>
    <property type="match status" value="1"/>
</dbReference>
<dbReference type="PANTHER" id="PTHR47718">
    <property type="entry name" value="OS01G0519700 PROTEIN"/>
    <property type="match status" value="1"/>
</dbReference>
<evidence type="ECO:0000256" key="1">
    <source>
        <dbReference type="ARBA" id="ARBA00022723"/>
    </source>
</evidence>
<evidence type="ECO:0000313" key="6">
    <source>
        <dbReference type="EMBL" id="KAK9733262.1"/>
    </source>
</evidence>
<keyword evidence="7" id="KW-1185">Reference proteome</keyword>
<dbReference type="Proteomes" id="UP001443914">
    <property type="component" value="Unassembled WGS sequence"/>
</dbReference>
<comment type="caution">
    <text evidence="6">The sequence shown here is derived from an EMBL/GenBank/DDBJ whole genome shotgun (WGS) entry which is preliminary data.</text>
</comment>
<evidence type="ECO:0000256" key="3">
    <source>
        <dbReference type="ARBA" id="ARBA00022833"/>
    </source>
</evidence>
<accession>A0AAW1LI61</accession>
<evidence type="ECO:0000256" key="2">
    <source>
        <dbReference type="ARBA" id="ARBA00022771"/>
    </source>
</evidence>
<dbReference type="InterPro" id="IPR006564">
    <property type="entry name" value="Znf_PMZ"/>
</dbReference>
<evidence type="ECO:0000259" key="5">
    <source>
        <dbReference type="PROSITE" id="PS50966"/>
    </source>
</evidence>
<dbReference type="AlphaFoldDB" id="A0AAW1LI61"/>
<feature type="domain" description="SWIM-type" evidence="5">
    <location>
        <begin position="216"/>
        <end position="250"/>
    </location>
</feature>
<evidence type="ECO:0000256" key="4">
    <source>
        <dbReference type="PROSITE-ProRule" id="PRU00325"/>
    </source>
</evidence>
<evidence type="ECO:0000313" key="7">
    <source>
        <dbReference type="Proteomes" id="UP001443914"/>
    </source>
</evidence>
<keyword evidence="3" id="KW-0862">Zinc</keyword>
<protein>
    <recommendedName>
        <fullName evidence="5">SWIM-type domain-containing protein</fullName>
    </recommendedName>
</protein>
<dbReference type="SMART" id="SM00575">
    <property type="entry name" value="ZnF_PMZ"/>
    <property type="match status" value="1"/>
</dbReference>
<reference evidence="6" key="1">
    <citation type="submission" date="2024-03" db="EMBL/GenBank/DDBJ databases">
        <title>WGS assembly of Saponaria officinalis var. Norfolk2.</title>
        <authorList>
            <person name="Jenkins J."/>
            <person name="Shu S."/>
            <person name="Grimwood J."/>
            <person name="Barry K."/>
            <person name="Goodstein D."/>
            <person name="Schmutz J."/>
            <person name="Leebens-Mack J."/>
            <person name="Osbourn A."/>
        </authorList>
    </citation>
    <scope>NUCLEOTIDE SEQUENCE [LARGE SCALE GENOMIC DNA]</scope>
    <source>
        <strain evidence="6">JIC</strain>
    </source>
</reference>